<evidence type="ECO:0000256" key="9">
    <source>
        <dbReference type="RuleBase" id="RU367065"/>
    </source>
</evidence>
<evidence type="ECO:0000256" key="2">
    <source>
        <dbReference type="ARBA" id="ARBA00010559"/>
    </source>
</evidence>
<dbReference type="GO" id="GO:0000480">
    <property type="term" value="P:endonucleolytic cleavage in 5'-ETS of tricistronic rRNA transcript (SSU-rRNA, 5.8S rRNA, LSU-rRNA)"/>
    <property type="evidence" value="ECO:0007669"/>
    <property type="project" value="EnsemblFungi"/>
</dbReference>
<evidence type="ECO:0000256" key="1">
    <source>
        <dbReference type="ARBA" id="ARBA00004604"/>
    </source>
</evidence>
<dbReference type="PANTHER" id="PTHR13457:SF1">
    <property type="entry name" value="HEAT REPEAT-CONTAINING PROTEIN 1"/>
    <property type="match status" value="1"/>
</dbReference>
<feature type="domain" description="BP28 C-terminal" evidence="10">
    <location>
        <begin position="1489"/>
        <end position="1636"/>
    </location>
</feature>
<proteinExistence type="inferred from homology"/>
<dbReference type="SUPFAM" id="SSF48371">
    <property type="entry name" value="ARM repeat"/>
    <property type="match status" value="2"/>
</dbReference>
<dbReference type="InterPro" id="IPR040191">
    <property type="entry name" value="UTP10"/>
</dbReference>
<keyword evidence="12" id="KW-1185">Reference proteome</keyword>
<dbReference type="GO" id="GO:0033553">
    <property type="term" value="C:rDNA heterochromatin"/>
    <property type="evidence" value="ECO:0007669"/>
    <property type="project" value="EnsemblFungi"/>
</dbReference>
<dbReference type="eggNOG" id="KOG1837">
    <property type="taxonomic scope" value="Eukaryota"/>
</dbReference>
<dbReference type="InterPro" id="IPR012954">
    <property type="entry name" value="BP28_C_dom"/>
</dbReference>
<dbReference type="GO" id="GO:0000472">
    <property type="term" value="P:endonucleolytic cleavage to generate mature 5'-end of SSU-rRNA from (SSU-rRNA, 5.8S rRNA, LSU-rRNA)"/>
    <property type="evidence" value="ECO:0007669"/>
    <property type="project" value="EnsemblFungi"/>
</dbReference>
<dbReference type="Pfam" id="PF08146">
    <property type="entry name" value="BP28CT"/>
    <property type="match status" value="1"/>
</dbReference>
<keyword evidence="5 9" id="KW-0698">rRNA processing</keyword>
<dbReference type="InterPro" id="IPR022125">
    <property type="entry name" value="U3snoRNP10_N"/>
</dbReference>
<dbReference type="GO" id="GO:0034455">
    <property type="term" value="C:t-UTP complex"/>
    <property type="evidence" value="ECO:0007669"/>
    <property type="project" value="EnsemblFungi"/>
</dbReference>
<dbReference type="PROSITE" id="PS50077">
    <property type="entry name" value="HEAT_REPEAT"/>
    <property type="match status" value="1"/>
</dbReference>
<dbReference type="InParanoid" id="A7TGN8"/>
<dbReference type="GO" id="GO:0030688">
    <property type="term" value="C:preribosome, small subunit precursor"/>
    <property type="evidence" value="ECO:0007669"/>
    <property type="project" value="EnsemblFungi"/>
</dbReference>
<comment type="subcellular location">
    <subcellularLocation>
        <location evidence="1 9">Nucleus</location>
        <location evidence="1 9">Nucleolus</location>
    </subcellularLocation>
</comment>
<reference evidence="11 12" key="1">
    <citation type="journal article" date="2007" name="Proc. Natl. Acad. Sci. U.S.A.">
        <title>Independent sorting-out of thousands of duplicated gene pairs in two yeast species descended from a whole-genome duplication.</title>
        <authorList>
            <person name="Scannell D.R."/>
            <person name="Frank A.C."/>
            <person name="Conant G.C."/>
            <person name="Byrne K.P."/>
            <person name="Woolfit M."/>
            <person name="Wolfe K.H."/>
        </authorList>
    </citation>
    <scope>NUCLEOTIDE SEQUENCE [LARGE SCALE GENOMIC DNA]</scope>
    <source>
        <strain evidence="12">ATCC 22028 / DSM 70294 / BCRC 21397 / CBS 2163 / NBRC 10782 / NRRL Y-8283 / UCD 57-17</strain>
    </source>
</reference>
<dbReference type="PANTHER" id="PTHR13457">
    <property type="entry name" value="BAP28"/>
    <property type="match status" value="1"/>
</dbReference>
<organism evidence="12">
    <name type="scientific">Vanderwaltozyma polyspora (strain ATCC 22028 / DSM 70294 / BCRC 21397 / CBS 2163 / NBRC 10782 / NRRL Y-8283 / UCD 57-17)</name>
    <name type="common">Kluyveromyces polysporus</name>
    <dbReference type="NCBI Taxonomy" id="436907"/>
    <lineage>
        <taxon>Eukaryota</taxon>
        <taxon>Fungi</taxon>
        <taxon>Dikarya</taxon>
        <taxon>Ascomycota</taxon>
        <taxon>Saccharomycotina</taxon>
        <taxon>Saccharomycetes</taxon>
        <taxon>Saccharomycetales</taxon>
        <taxon>Saccharomycetaceae</taxon>
        <taxon>Vanderwaltozyma</taxon>
    </lineage>
</organism>
<dbReference type="InterPro" id="IPR016024">
    <property type="entry name" value="ARM-type_fold"/>
</dbReference>
<dbReference type="RefSeq" id="XP_001646359.1">
    <property type="nucleotide sequence ID" value="XM_001646309.1"/>
</dbReference>
<feature type="repeat" description="HEAT" evidence="8">
    <location>
        <begin position="1728"/>
        <end position="1766"/>
    </location>
</feature>
<evidence type="ECO:0000256" key="4">
    <source>
        <dbReference type="ARBA" id="ARBA00022517"/>
    </source>
</evidence>
<dbReference type="InterPro" id="IPR056473">
    <property type="entry name" value="HEAT_Utp10/HEAT1"/>
</dbReference>
<dbReference type="FunCoup" id="A7TGN8">
    <property type="interactions" value="1193"/>
</dbReference>
<dbReference type="GeneID" id="5546790"/>
<protein>
    <recommendedName>
        <fullName evidence="3 9">U3 small nucleolar RNA-associated protein 10</fullName>
    </recommendedName>
</protein>
<dbReference type="Pfam" id="PF12397">
    <property type="entry name" value="U3snoRNP10"/>
    <property type="match status" value="1"/>
</dbReference>
<accession>A7TGN8</accession>
<keyword evidence="7 9" id="KW-0687">Ribonucleoprotein</keyword>
<evidence type="ECO:0000256" key="5">
    <source>
        <dbReference type="ARBA" id="ARBA00022552"/>
    </source>
</evidence>
<dbReference type="STRING" id="436907.A7TGN8"/>
<comment type="function">
    <text evidence="9">Involved in nucleolar processing of pre-18S ribosomal RNA.</text>
</comment>
<dbReference type="GO" id="GO:0045943">
    <property type="term" value="P:positive regulation of transcription by RNA polymerase I"/>
    <property type="evidence" value="ECO:0007669"/>
    <property type="project" value="EnsemblFungi"/>
</dbReference>
<keyword evidence="6 9" id="KW-0539">Nucleus</keyword>
<dbReference type="SMART" id="SM01036">
    <property type="entry name" value="BP28CT"/>
    <property type="match status" value="1"/>
</dbReference>
<dbReference type="GO" id="GO:0030686">
    <property type="term" value="C:90S preribosome"/>
    <property type="evidence" value="ECO:0007669"/>
    <property type="project" value="EnsemblFungi"/>
</dbReference>
<dbReference type="GO" id="GO:0032040">
    <property type="term" value="C:small-subunit processome"/>
    <property type="evidence" value="ECO:0007669"/>
    <property type="project" value="EnsemblFungi"/>
</dbReference>
<evidence type="ECO:0000256" key="3">
    <source>
        <dbReference type="ARBA" id="ARBA00015399"/>
    </source>
</evidence>
<evidence type="ECO:0000256" key="6">
    <source>
        <dbReference type="ARBA" id="ARBA00023242"/>
    </source>
</evidence>
<dbReference type="KEGG" id="vpo:Kpol_2001p1"/>
<evidence type="ECO:0000259" key="10">
    <source>
        <dbReference type="SMART" id="SM01036"/>
    </source>
</evidence>
<dbReference type="OMA" id="GEPFDRY"/>
<dbReference type="HOGENOM" id="CLU_001128_3_1_1"/>
<comment type="subunit">
    <text evidence="9">Component of the ribosomal small subunit (SSU) processome.</text>
</comment>
<comment type="similarity">
    <text evidence="2 9">Belongs to the HEATR1/UTP10 family.</text>
</comment>
<evidence type="ECO:0000256" key="7">
    <source>
        <dbReference type="ARBA" id="ARBA00023274"/>
    </source>
</evidence>
<sequence length="1768" mass="200410">MSSLKDQLAQVAQSNSTVALDRKRRQKLHSASLIYNTKTAATQDYDFIYESALKALDELIEIEPKFKVFQKTLFSETSMAIDRNVQTKDEIKDLDNAIFGFLMLASSKWQLTPTLYATEWLVRRFQIHILNSEILLLSTLNFYQSPIFKRILDIVKLPPLFNPLSTFVRSDKNPSNMTIVKLFNDNDFIKLYTNYLSKCIKHHMTYTNQLLFTTCCFINLIAFNSNNEEKLNQLIPILLEVSAKLLASNSTDCQIAAHTTLVVLATSIQLNKNIILAAVETILSGLENADATKSALVAICKLFQTMKGTGNVDHLPMKLYKLFNNKYSLDNLIELLSTSDSPKADKFITCYLRAITRFDHPKLTSVVKLLKAVTLEKFEVRLIITDLIHLSEIMEDKSNLIDVFTYFISINEDLVISCLKSLNLTPDLFEIRLTTSLFKSNILNENTDATQLESEKIMGKNNKSVTFKAFLAKNSQFINTSAKSMLVESDEKYCKLLSLFVESVGKGYPSGQFLTSFITTVEARMTFLLRIIVSPAAPTTLRLIALTNISKYMSNIDKDSNVFTFVPCLLCALNDVSKNVRSNVKKILSQISKRPFTKHYFLQNEIYGENNEIPMLSPKDGEAWLNKFLSDYVDDNYDISHLIIPKKNDTMYLVFWANQALFMPLPYPKMVLLNYLNKQGKASAFSNIFEPFMKTYLENRKTWVERCIANKTDIDQFESSIADVISSKEKHQFMIDFIINVLNSEHESLANIIIARLIKVFTSLKFNHQLKIVETIVEATISPEANYDAVAILQSLPLSTEIFISILKENKINSDSEIADFTKRRRRRSSTNKNALQKEEVSLLAELHLRKITSILETLDKAKVTGSDVLLSHLFSILSDLETLGEDGGLPVLYAEETLASCMLNTIQSLKDNGISKLSNVRADVLISVIRSSQSPQVQNKLLLVVGSLATLSPETTLHSVMPIFTFMGAHIIRQDNEFTASVVEKTILTIVPALLESNPANLRDEIEFLLITFTTALQHVPKHRRVKLYSTLVQALGPNIAIAPFLFLVSQQYSNNVATFKLGEAKAFVEFTKSFMANFDAIDQLNGINEFFKLIHSLMVESNVTERNAKFESRALFTNGILNFTDSEMLLFFKNAINFVNNVIKENYMDYYDINASLKVRIYSMLLDVRTDGDIIKSVKSNFASVISSIIILVKEVNLSIGHTSVEANESSSEVETTDYKVDTKSVLLEVLGNFMTILPIDDFIDSVLPLLESTTNEDVRYHVTLSISKKFESEPLDAVDAATKTINVLLDRVKVEENSVNILQVTLNSVSTLVAKFGDKLDNSLINRILAIGTSYLSSDEKANLVSSITLITNSVQVLGIKAISFYPKIVRPILKIFKEIREDKTLFLRHQLQLSILLLFAALIKRLPSFLNSNLYELFEVIFYSDEVEVTTRLSVISLVVENMDKKEILRTLNKIWNNSVCKSEDSIAISLFLSCLESTTDVIEKKVASTQSPVFFKLLLSLFEYRSISSFDNNTISKIEATVHKIVNTYVLKLNDKVFRPLFVIVINWAFEAEGVVNKNITEVERLTAFFKFFGKLQENLKGIITSYFTYLLEPTNTLLKRFISKDIADVNLQRLVLISLTSSFRYDKDEYWNSTSRFELISESLVDQLTVIENVIGKYLSKAISSLTAKNSKVEEHNKIMLKLLVNHMKSTCDSNEKLWAIRSLKLIYSKVGENWLVLLPQLVPTIAELLEDEDEEVEYEVRTGLVKVVENVLGEPFDRYLS</sequence>
<evidence type="ECO:0000256" key="8">
    <source>
        <dbReference type="PROSITE-ProRule" id="PRU00103"/>
    </source>
</evidence>
<dbReference type="Pfam" id="PF23243">
    <property type="entry name" value="HEAT_HEATR1"/>
    <property type="match status" value="1"/>
</dbReference>
<dbReference type="GO" id="GO:0000447">
    <property type="term" value="P:endonucleolytic cleavage in ITS1 to separate SSU-rRNA from 5.8S rRNA and LSU-rRNA from tricistronic rRNA transcript (SSU-rRNA, 5.8S rRNA, LSU-rRNA)"/>
    <property type="evidence" value="ECO:0007669"/>
    <property type="project" value="EnsemblFungi"/>
</dbReference>
<gene>
    <name evidence="11" type="ORF">Kpol_2001p1</name>
</gene>
<dbReference type="PhylomeDB" id="A7TGN8"/>
<name>A7TGN8_VANPO</name>
<dbReference type="OrthoDB" id="31183at2759"/>
<dbReference type="InterPro" id="IPR021133">
    <property type="entry name" value="HEAT_type_2"/>
</dbReference>
<dbReference type="EMBL" id="DS480388">
    <property type="protein sequence ID" value="EDO18501.1"/>
    <property type="molecule type" value="Genomic_DNA"/>
</dbReference>
<keyword evidence="4 9" id="KW-0690">Ribosome biogenesis</keyword>
<dbReference type="Proteomes" id="UP000000267">
    <property type="component" value="Unassembled WGS sequence"/>
</dbReference>
<dbReference type="GO" id="GO:0034511">
    <property type="term" value="F:U3 snoRNA binding"/>
    <property type="evidence" value="ECO:0007669"/>
    <property type="project" value="EnsemblFungi"/>
</dbReference>
<evidence type="ECO:0000313" key="12">
    <source>
        <dbReference type="Proteomes" id="UP000000267"/>
    </source>
</evidence>
<evidence type="ECO:0000313" key="11">
    <source>
        <dbReference type="EMBL" id="EDO18501.1"/>
    </source>
</evidence>
<dbReference type="FunFam" id="1.25.10.10:FF:000530">
    <property type="entry name" value="UTP10p Nucleolar protein"/>
    <property type="match status" value="1"/>
</dbReference>